<dbReference type="PANTHER" id="PTHR24148">
    <property type="entry name" value="ANKYRIN REPEAT DOMAIN-CONTAINING PROTEIN 39 HOMOLOG-RELATED"/>
    <property type="match status" value="1"/>
</dbReference>
<proteinExistence type="predicted"/>
<keyword evidence="3" id="KW-1185">Reference proteome</keyword>
<dbReference type="InterPro" id="IPR052895">
    <property type="entry name" value="HetReg/Transcr_Mod"/>
</dbReference>
<dbReference type="Proteomes" id="UP000800200">
    <property type="component" value="Unassembled WGS sequence"/>
</dbReference>
<sequence>LLEVLPGTNVTPIECNLIHVLLDYKPKFEALSYCRGDASDLISIQCNSRRIAITRKIIAALIRLRKETEMRVIWVDILYIN</sequence>
<dbReference type="EMBL" id="ML994745">
    <property type="protein sequence ID" value="KAF2175130.1"/>
    <property type="molecule type" value="Genomic_DNA"/>
</dbReference>
<reference evidence="2" key="1">
    <citation type="journal article" date="2020" name="Stud. Mycol.">
        <title>101 Dothideomycetes genomes: a test case for predicting lifestyles and emergence of pathogens.</title>
        <authorList>
            <person name="Haridas S."/>
            <person name="Albert R."/>
            <person name="Binder M."/>
            <person name="Bloem J."/>
            <person name="Labutti K."/>
            <person name="Salamov A."/>
            <person name="Andreopoulos B."/>
            <person name="Baker S."/>
            <person name="Barry K."/>
            <person name="Bills G."/>
            <person name="Bluhm B."/>
            <person name="Cannon C."/>
            <person name="Castanera R."/>
            <person name="Culley D."/>
            <person name="Daum C."/>
            <person name="Ezra D."/>
            <person name="Gonzalez J."/>
            <person name="Henrissat B."/>
            <person name="Kuo A."/>
            <person name="Liang C."/>
            <person name="Lipzen A."/>
            <person name="Lutzoni F."/>
            <person name="Magnuson J."/>
            <person name="Mondo S."/>
            <person name="Nolan M."/>
            <person name="Ohm R."/>
            <person name="Pangilinan J."/>
            <person name="Park H.-J."/>
            <person name="Ramirez L."/>
            <person name="Alfaro M."/>
            <person name="Sun H."/>
            <person name="Tritt A."/>
            <person name="Yoshinaga Y."/>
            <person name="Zwiers L.-H."/>
            <person name="Turgeon B."/>
            <person name="Goodwin S."/>
            <person name="Spatafora J."/>
            <person name="Crous P."/>
            <person name="Grigoriev I."/>
        </authorList>
    </citation>
    <scope>NUCLEOTIDE SEQUENCE</scope>
    <source>
        <strain evidence="2">CBS 207.26</strain>
    </source>
</reference>
<feature type="non-terminal residue" evidence="2">
    <location>
        <position position="1"/>
    </location>
</feature>
<evidence type="ECO:0000313" key="3">
    <source>
        <dbReference type="Proteomes" id="UP000800200"/>
    </source>
</evidence>
<protein>
    <recommendedName>
        <fullName evidence="1">Heterokaryon incompatibility domain-containing protein</fullName>
    </recommendedName>
</protein>
<accession>A0A6A6DAY6</accession>
<dbReference type="InterPro" id="IPR010730">
    <property type="entry name" value="HET"/>
</dbReference>
<dbReference type="Pfam" id="PF06985">
    <property type="entry name" value="HET"/>
    <property type="match status" value="1"/>
</dbReference>
<dbReference type="AlphaFoldDB" id="A0A6A6DAY6"/>
<name>A0A6A6DAY6_9PEZI</name>
<gene>
    <name evidence="2" type="ORF">K469DRAFT_767065</name>
</gene>
<evidence type="ECO:0000313" key="2">
    <source>
        <dbReference type="EMBL" id="KAF2175130.1"/>
    </source>
</evidence>
<dbReference type="PANTHER" id="PTHR24148:SF64">
    <property type="entry name" value="HETEROKARYON INCOMPATIBILITY DOMAIN-CONTAINING PROTEIN"/>
    <property type="match status" value="1"/>
</dbReference>
<organism evidence="2 3">
    <name type="scientific">Zopfia rhizophila CBS 207.26</name>
    <dbReference type="NCBI Taxonomy" id="1314779"/>
    <lineage>
        <taxon>Eukaryota</taxon>
        <taxon>Fungi</taxon>
        <taxon>Dikarya</taxon>
        <taxon>Ascomycota</taxon>
        <taxon>Pezizomycotina</taxon>
        <taxon>Dothideomycetes</taxon>
        <taxon>Dothideomycetes incertae sedis</taxon>
        <taxon>Zopfiaceae</taxon>
        <taxon>Zopfia</taxon>
    </lineage>
</organism>
<evidence type="ECO:0000259" key="1">
    <source>
        <dbReference type="Pfam" id="PF06985"/>
    </source>
</evidence>
<feature type="domain" description="Heterokaryon incompatibility" evidence="1">
    <location>
        <begin position="28"/>
        <end position="81"/>
    </location>
</feature>
<dbReference type="OrthoDB" id="2157530at2759"/>